<gene>
    <name evidence="2" type="ORF">GUITHDRAFT_158278</name>
</gene>
<organism evidence="2">
    <name type="scientific">Guillardia theta (strain CCMP2712)</name>
    <name type="common">Cryptophyte</name>
    <dbReference type="NCBI Taxonomy" id="905079"/>
    <lineage>
        <taxon>Eukaryota</taxon>
        <taxon>Cryptophyceae</taxon>
        <taxon>Pyrenomonadales</taxon>
        <taxon>Geminigeraceae</taxon>
        <taxon>Guillardia</taxon>
    </lineage>
</organism>
<keyword evidence="4" id="KW-1185">Reference proteome</keyword>
<name>L1IX39_GUITC</name>
<dbReference type="PaxDb" id="55529-EKX40818"/>
<dbReference type="AlphaFoldDB" id="L1IX39"/>
<dbReference type="HOGENOM" id="CLU_671670_0_0_1"/>
<feature type="compositionally biased region" description="Basic and acidic residues" evidence="1">
    <location>
        <begin position="246"/>
        <end position="255"/>
    </location>
</feature>
<dbReference type="SUPFAM" id="SSF48371">
    <property type="entry name" value="ARM repeat"/>
    <property type="match status" value="1"/>
</dbReference>
<reference evidence="2 4" key="1">
    <citation type="journal article" date="2012" name="Nature">
        <title>Algal genomes reveal evolutionary mosaicism and the fate of nucleomorphs.</title>
        <authorList>
            <consortium name="DOE Joint Genome Institute"/>
            <person name="Curtis B.A."/>
            <person name="Tanifuji G."/>
            <person name="Burki F."/>
            <person name="Gruber A."/>
            <person name="Irimia M."/>
            <person name="Maruyama S."/>
            <person name="Arias M.C."/>
            <person name="Ball S.G."/>
            <person name="Gile G.H."/>
            <person name="Hirakawa Y."/>
            <person name="Hopkins J.F."/>
            <person name="Kuo A."/>
            <person name="Rensing S.A."/>
            <person name="Schmutz J."/>
            <person name="Symeonidi A."/>
            <person name="Elias M."/>
            <person name="Eveleigh R.J."/>
            <person name="Herman E.K."/>
            <person name="Klute M.J."/>
            <person name="Nakayama T."/>
            <person name="Obornik M."/>
            <person name="Reyes-Prieto A."/>
            <person name="Armbrust E.V."/>
            <person name="Aves S.J."/>
            <person name="Beiko R.G."/>
            <person name="Coutinho P."/>
            <person name="Dacks J.B."/>
            <person name="Durnford D.G."/>
            <person name="Fast N.M."/>
            <person name="Green B.R."/>
            <person name="Grisdale C.J."/>
            <person name="Hempel F."/>
            <person name="Henrissat B."/>
            <person name="Hoppner M.P."/>
            <person name="Ishida K."/>
            <person name="Kim E."/>
            <person name="Koreny L."/>
            <person name="Kroth P.G."/>
            <person name="Liu Y."/>
            <person name="Malik S.B."/>
            <person name="Maier U.G."/>
            <person name="McRose D."/>
            <person name="Mock T."/>
            <person name="Neilson J.A."/>
            <person name="Onodera N.T."/>
            <person name="Poole A.M."/>
            <person name="Pritham E.J."/>
            <person name="Richards T.A."/>
            <person name="Rocap G."/>
            <person name="Roy S.W."/>
            <person name="Sarai C."/>
            <person name="Schaack S."/>
            <person name="Shirato S."/>
            <person name="Slamovits C.H."/>
            <person name="Spencer D.F."/>
            <person name="Suzuki S."/>
            <person name="Worden A.Z."/>
            <person name="Zauner S."/>
            <person name="Barry K."/>
            <person name="Bell C."/>
            <person name="Bharti A.K."/>
            <person name="Crow J.A."/>
            <person name="Grimwood J."/>
            <person name="Kramer R."/>
            <person name="Lindquist E."/>
            <person name="Lucas S."/>
            <person name="Salamov A."/>
            <person name="McFadden G.I."/>
            <person name="Lane C.E."/>
            <person name="Keeling P.J."/>
            <person name="Gray M.W."/>
            <person name="Grigoriev I.V."/>
            <person name="Archibald J.M."/>
        </authorList>
    </citation>
    <scope>NUCLEOTIDE SEQUENCE</scope>
    <source>
        <strain evidence="2 4">CCMP2712</strain>
    </source>
</reference>
<evidence type="ECO:0000313" key="4">
    <source>
        <dbReference type="Proteomes" id="UP000011087"/>
    </source>
</evidence>
<feature type="region of interest" description="Disordered" evidence="1">
    <location>
        <begin position="232"/>
        <end position="265"/>
    </location>
</feature>
<evidence type="ECO:0000256" key="1">
    <source>
        <dbReference type="SAM" id="MobiDB-lite"/>
    </source>
</evidence>
<evidence type="ECO:0000313" key="3">
    <source>
        <dbReference type="EnsemblProtists" id="EKX40818"/>
    </source>
</evidence>
<dbReference type="EMBL" id="JH993028">
    <property type="protein sequence ID" value="EKX40818.1"/>
    <property type="molecule type" value="Genomic_DNA"/>
</dbReference>
<dbReference type="Gene3D" id="1.25.10.10">
    <property type="entry name" value="Leucine-rich Repeat Variant"/>
    <property type="match status" value="1"/>
</dbReference>
<dbReference type="Proteomes" id="UP000011087">
    <property type="component" value="Unassembled WGS sequence"/>
</dbReference>
<dbReference type="InterPro" id="IPR016024">
    <property type="entry name" value="ARM-type_fold"/>
</dbReference>
<protein>
    <submittedName>
        <fullName evidence="2 3">Uncharacterized protein</fullName>
    </submittedName>
</protein>
<evidence type="ECO:0000313" key="2">
    <source>
        <dbReference type="EMBL" id="EKX40818.1"/>
    </source>
</evidence>
<accession>L1IX39</accession>
<sequence length="410" mass="45569">MANLALKEEFQFKIVSEGGIRRLNEMAFEAATNEIKFFVALAMARIAKNAQLRLDMVLAEEGSLYKTHEALIRLALPPPQNSERVQTQAAEALGLLLLEENLHCTLVHAGVLPVIMRQANPSQQSDFRRTALHALRGLSIASLRNQASGCVQISQLESEVRKLAEMAQADAALRLGLACFGLMLKKEKIDATWSLASPTYSTMIERITFSDDSKVRAGLKLPKLDPIDPLEVHEHHVQPHSHHSSSRKESERREEEEFASLGGAENGGLEEEIQSCIQHLLEAQKLLHLVTGRSPPRTWLEDCDSLEAHSDPFNPPLREPPQDEIQLSEPYYQADVLEVEEGEENYLVQPSEEDRALLDSMLKQLALDRGIIADVLSRAKGARGADKAQKLIHAIGDTIQLIADTLGIHY</sequence>
<proteinExistence type="predicted"/>
<dbReference type="RefSeq" id="XP_005827798.1">
    <property type="nucleotide sequence ID" value="XM_005827741.1"/>
</dbReference>
<dbReference type="InterPro" id="IPR011989">
    <property type="entry name" value="ARM-like"/>
</dbReference>
<reference evidence="3" key="3">
    <citation type="submission" date="2015-06" db="UniProtKB">
        <authorList>
            <consortium name="EnsemblProtists"/>
        </authorList>
    </citation>
    <scope>IDENTIFICATION</scope>
</reference>
<dbReference type="EnsemblProtists" id="EKX40818">
    <property type="protein sequence ID" value="EKX40818"/>
    <property type="gene ID" value="GUITHDRAFT_158278"/>
</dbReference>
<reference evidence="4" key="2">
    <citation type="submission" date="2012-11" db="EMBL/GenBank/DDBJ databases">
        <authorList>
            <person name="Kuo A."/>
            <person name="Curtis B.A."/>
            <person name="Tanifuji G."/>
            <person name="Burki F."/>
            <person name="Gruber A."/>
            <person name="Irimia M."/>
            <person name="Maruyama S."/>
            <person name="Arias M.C."/>
            <person name="Ball S.G."/>
            <person name="Gile G.H."/>
            <person name="Hirakawa Y."/>
            <person name="Hopkins J.F."/>
            <person name="Rensing S.A."/>
            <person name="Schmutz J."/>
            <person name="Symeonidi A."/>
            <person name="Elias M."/>
            <person name="Eveleigh R.J."/>
            <person name="Herman E.K."/>
            <person name="Klute M.J."/>
            <person name="Nakayama T."/>
            <person name="Obornik M."/>
            <person name="Reyes-Prieto A."/>
            <person name="Armbrust E.V."/>
            <person name="Aves S.J."/>
            <person name="Beiko R.G."/>
            <person name="Coutinho P."/>
            <person name="Dacks J.B."/>
            <person name="Durnford D.G."/>
            <person name="Fast N.M."/>
            <person name="Green B.R."/>
            <person name="Grisdale C."/>
            <person name="Hempe F."/>
            <person name="Henrissat B."/>
            <person name="Hoppner M.P."/>
            <person name="Ishida K.-I."/>
            <person name="Kim E."/>
            <person name="Koreny L."/>
            <person name="Kroth P.G."/>
            <person name="Liu Y."/>
            <person name="Malik S.-B."/>
            <person name="Maier U.G."/>
            <person name="McRose D."/>
            <person name="Mock T."/>
            <person name="Neilson J.A."/>
            <person name="Onodera N.T."/>
            <person name="Poole A.M."/>
            <person name="Pritham E.J."/>
            <person name="Richards T.A."/>
            <person name="Rocap G."/>
            <person name="Roy S.W."/>
            <person name="Sarai C."/>
            <person name="Schaack S."/>
            <person name="Shirato S."/>
            <person name="Slamovits C.H."/>
            <person name="Spencer D.F."/>
            <person name="Suzuki S."/>
            <person name="Worden A.Z."/>
            <person name="Zauner S."/>
            <person name="Barry K."/>
            <person name="Bell C."/>
            <person name="Bharti A.K."/>
            <person name="Crow J.A."/>
            <person name="Grimwood J."/>
            <person name="Kramer R."/>
            <person name="Lindquist E."/>
            <person name="Lucas S."/>
            <person name="Salamov A."/>
            <person name="McFadden G.I."/>
            <person name="Lane C.E."/>
            <person name="Keeling P.J."/>
            <person name="Gray M.W."/>
            <person name="Grigoriev I.V."/>
            <person name="Archibald J.M."/>
        </authorList>
    </citation>
    <scope>NUCLEOTIDE SEQUENCE</scope>
    <source>
        <strain evidence="4">CCMP2712</strain>
    </source>
</reference>
<dbReference type="GeneID" id="17297457"/>